<dbReference type="STRING" id="76731.RD2015_4207"/>
<proteinExistence type="predicted"/>
<name>A0A0U3NJR8_9BURK</name>
<keyword evidence="4" id="KW-1133">Transmembrane helix</keyword>
<evidence type="ECO:0000313" key="6">
    <source>
        <dbReference type="EMBL" id="ALV08656.1"/>
    </source>
</evidence>
<dbReference type="EMBL" id="CP013729">
    <property type="protein sequence ID" value="ALV08656.1"/>
    <property type="molecule type" value="Genomic_DNA"/>
</dbReference>
<sequence>MSGSADQRFAAPQAHVEDVTGTNDPVLADRGTRLLAAIVDGLILAALAWALTNVPVVNALLTPKDESFFALNVGALLVGYPLFLVVQGWCLVQRSQTLGKMLCGIRIVRTDGSPASAARLLGLRYGVGYLTSISFVLSSLYGIIDSLLIFRSSRQCLHDTIADTKVIKA</sequence>
<evidence type="ECO:0000256" key="2">
    <source>
        <dbReference type="ARBA" id="ARBA00022475"/>
    </source>
</evidence>
<dbReference type="PANTHER" id="PTHR36115">
    <property type="entry name" value="PROLINE-RICH ANTIGEN HOMOLOG-RELATED"/>
    <property type="match status" value="1"/>
</dbReference>
<dbReference type="RefSeq" id="WP_058936579.1">
    <property type="nucleotide sequence ID" value="NZ_CP013729.1"/>
</dbReference>
<evidence type="ECO:0000256" key="1">
    <source>
        <dbReference type="ARBA" id="ARBA00004651"/>
    </source>
</evidence>
<comment type="subcellular location">
    <subcellularLocation>
        <location evidence="1">Cell membrane</location>
        <topology evidence="1">Multi-pass membrane protein</topology>
    </subcellularLocation>
</comment>
<reference evidence="6 7" key="1">
    <citation type="submission" date="2015-12" db="EMBL/GenBank/DDBJ databases">
        <title>Complete genome of Roseateles depolymerans KCTC 42856.</title>
        <authorList>
            <person name="Kim K.M."/>
        </authorList>
    </citation>
    <scope>NUCLEOTIDE SEQUENCE [LARGE SCALE GENOMIC DNA]</scope>
    <source>
        <strain evidence="6 7">KCTC 42856</strain>
    </source>
</reference>
<dbReference type="InterPro" id="IPR051791">
    <property type="entry name" value="Pra-immunoreactive"/>
</dbReference>
<dbReference type="GO" id="GO:0005886">
    <property type="term" value="C:plasma membrane"/>
    <property type="evidence" value="ECO:0007669"/>
    <property type="project" value="UniProtKB-SubCell"/>
</dbReference>
<dbReference type="Pfam" id="PF06271">
    <property type="entry name" value="RDD"/>
    <property type="match status" value="1"/>
</dbReference>
<dbReference type="KEGG" id="rdp:RD2015_4207"/>
<keyword evidence="5" id="KW-0472">Membrane</keyword>
<evidence type="ECO:0000256" key="3">
    <source>
        <dbReference type="ARBA" id="ARBA00022692"/>
    </source>
</evidence>
<keyword evidence="7" id="KW-1185">Reference proteome</keyword>
<dbReference type="OrthoDB" id="8612316at2"/>
<accession>A0A0U3NJR8</accession>
<dbReference type="InterPro" id="IPR010432">
    <property type="entry name" value="RDD"/>
</dbReference>
<evidence type="ECO:0000313" key="7">
    <source>
        <dbReference type="Proteomes" id="UP000060699"/>
    </source>
</evidence>
<protein>
    <submittedName>
        <fullName evidence="6">Putative membrane protein</fullName>
    </submittedName>
</protein>
<dbReference type="Proteomes" id="UP000060699">
    <property type="component" value="Chromosome"/>
</dbReference>
<gene>
    <name evidence="6" type="ORF">RD2015_4207</name>
</gene>
<organism evidence="6 7">
    <name type="scientific">Roseateles depolymerans</name>
    <dbReference type="NCBI Taxonomy" id="76731"/>
    <lineage>
        <taxon>Bacteria</taxon>
        <taxon>Pseudomonadati</taxon>
        <taxon>Pseudomonadota</taxon>
        <taxon>Betaproteobacteria</taxon>
        <taxon>Burkholderiales</taxon>
        <taxon>Sphaerotilaceae</taxon>
        <taxon>Roseateles</taxon>
    </lineage>
</organism>
<keyword evidence="2" id="KW-1003">Cell membrane</keyword>
<evidence type="ECO:0000256" key="5">
    <source>
        <dbReference type="ARBA" id="ARBA00023136"/>
    </source>
</evidence>
<keyword evidence="3" id="KW-0812">Transmembrane</keyword>
<dbReference type="AlphaFoldDB" id="A0A0U3NJR8"/>
<evidence type="ECO:0000256" key="4">
    <source>
        <dbReference type="ARBA" id="ARBA00022989"/>
    </source>
</evidence>